<evidence type="ECO:0000259" key="6">
    <source>
        <dbReference type="Pfam" id="PF03275"/>
    </source>
</evidence>
<dbReference type="GO" id="GO:0008767">
    <property type="term" value="F:UDP-galactopyranose mutase activity"/>
    <property type="evidence" value="ECO:0007669"/>
    <property type="project" value="UniProtKB-EC"/>
</dbReference>
<proteinExistence type="inferred from homology"/>
<keyword evidence="3" id="KW-0285">Flavoprotein</keyword>
<dbReference type="InterPro" id="IPR015899">
    <property type="entry name" value="UDP-GalPyranose_mutase_C"/>
</dbReference>
<dbReference type="EC" id="5.4.99.9" evidence="7"/>
<dbReference type="GO" id="GO:0050660">
    <property type="term" value="F:flavin adenine dinucleotide binding"/>
    <property type="evidence" value="ECO:0007669"/>
    <property type="project" value="TreeGrafter"/>
</dbReference>
<dbReference type="InterPro" id="IPR004379">
    <property type="entry name" value="UDP-GALP_mutase"/>
</dbReference>
<dbReference type="Pfam" id="PF03275">
    <property type="entry name" value="GLF"/>
    <property type="match status" value="1"/>
</dbReference>
<organism evidence="7 8">
    <name type="scientific">Cylindrospermopsis curvispora GIHE-G1</name>
    <dbReference type="NCBI Taxonomy" id="2666332"/>
    <lineage>
        <taxon>Bacteria</taxon>
        <taxon>Bacillati</taxon>
        <taxon>Cyanobacteriota</taxon>
        <taxon>Cyanophyceae</taxon>
        <taxon>Nostocales</taxon>
        <taxon>Aphanizomenonaceae</taxon>
        <taxon>Cylindrospermopsis</taxon>
    </lineage>
</organism>
<dbReference type="SUPFAM" id="SSF54373">
    <property type="entry name" value="FAD-linked reductases, C-terminal domain"/>
    <property type="match status" value="1"/>
</dbReference>
<reference evidence="7 8" key="1">
    <citation type="submission" date="2020-08" db="EMBL/GenBank/DDBJ databases">
        <title>Complete genome sequence of Raphidiopsis curvispora isolated from drinking water reservoir in South Korea.</title>
        <authorList>
            <person name="Jeong J."/>
        </authorList>
    </citation>
    <scope>NUCLEOTIDE SEQUENCE [LARGE SCALE GENOMIC DNA]</scope>
    <source>
        <strain evidence="7 8">GIHE-G1</strain>
    </source>
</reference>
<dbReference type="AlphaFoldDB" id="A0A7H0EYS1"/>
<feature type="domain" description="UDP-galactopyranose mutase C-terminal" evidence="6">
    <location>
        <begin position="151"/>
        <end position="347"/>
    </location>
</feature>
<name>A0A7H0EYS1_9CYAN</name>
<keyword evidence="8" id="KW-1185">Reference proteome</keyword>
<gene>
    <name evidence="7" type="primary">glf</name>
    <name evidence="7" type="ORF">IAR63_13895</name>
</gene>
<comment type="cofactor">
    <cofactor evidence="1">
        <name>FAD</name>
        <dbReference type="ChEBI" id="CHEBI:57692"/>
    </cofactor>
</comment>
<evidence type="ECO:0000256" key="3">
    <source>
        <dbReference type="ARBA" id="ARBA00022630"/>
    </source>
</evidence>
<evidence type="ECO:0000256" key="1">
    <source>
        <dbReference type="ARBA" id="ARBA00001974"/>
    </source>
</evidence>
<protein>
    <submittedName>
        <fullName evidence="7">UDP-galactopyranose mutase</fullName>
        <ecNumber evidence="7">5.4.99.9</ecNumber>
    </submittedName>
</protein>
<dbReference type="GO" id="GO:0005829">
    <property type="term" value="C:cytosol"/>
    <property type="evidence" value="ECO:0007669"/>
    <property type="project" value="TreeGrafter"/>
</dbReference>
<dbReference type="RefSeq" id="WP_187705673.1">
    <property type="nucleotide sequence ID" value="NZ_CP060822.1"/>
</dbReference>
<evidence type="ECO:0000256" key="5">
    <source>
        <dbReference type="ARBA" id="ARBA00023235"/>
    </source>
</evidence>
<dbReference type="PANTHER" id="PTHR21197:SF0">
    <property type="entry name" value="UDP-GALACTOPYRANOSE MUTASE"/>
    <property type="match status" value="1"/>
</dbReference>
<dbReference type="EMBL" id="CP060822">
    <property type="protein sequence ID" value="QNP28937.1"/>
    <property type="molecule type" value="Genomic_DNA"/>
</dbReference>
<dbReference type="Gene3D" id="3.40.50.720">
    <property type="entry name" value="NAD(P)-binding Rossmann-like Domain"/>
    <property type="match status" value="3"/>
</dbReference>
<evidence type="ECO:0000313" key="7">
    <source>
        <dbReference type="EMBL" id="QNP28937.1"/>
    </source>
</evidence>
<dbReference type="NCBIfam" id="TIGR00031">
    <property type="entry name" value="UDP-GALP_mutase"/>
    <property type="match status" value="1"/>
</dbReference>
<dbReference type="SUPFAM" id="SSF51971">
    <property type="entry name" value="Nucleotide-binding domain"/>
    <property type="match status" value="1"/>
</dbReference>
<accession>A0A7H0EYS1</accession>
<dbReference type="PROSITE" id="PS51257">
    <property type="entry name" value="PROKAR_LIPOPROTEIN"/>
    <property type="match status" value="1"/>
</dbReference>
<dbReference type="PANTHER" id="PTHR21197">
    <property type="entry name" value="UDP-GALACTOPYRANOSE MUTASE"/>
    <property type="match status" value="1"/>
</dbReference>
<dbReference type="Pfam" id="PF13450">
    <property type="entry name" value="NAD_binding_8"/>
    <property type="match status" value="1"/>
</dbReference>
<evidence type="ECO:0000256" key="2">
    <source>
        <dbReference type="ARBA" id="ARBA00009321"/>
    </source>
</evidence>
<dbReference type="Proteomes" id="UP000516013">
    <property type="component" value="Chromosome"/>
</dbReference>
<evidence type="ECO:0000256" key="4">
    <source>
        <dbReference type="ARBA" id="ARBA00022827"/>
    </source>
</evidence>
<keyword evidence="4" id="KW-0274">FAD</keyword>
<dbReference type="KEGG" id="ccur:IAR63_13895"/>
<sequence>MYDRMFDFLIVGAGFAGCTLANCISTQLDRKVLVIDTRHHIGGNAFDCYDNAGVLIHKYGAHIFHTNSKKIIDYLSQFTQWRVYQHQVLARVDGDLYPIPINLNTINKMYGLNLNNEEVADFYEQIKQKYDRIENSEQAVISKVGNDLYEKFFKNYTYKQWNLWPHQLDASVCARIPVRTNKDNRYFGDKYQLMPLHGYTKMFENMLAHPNIKIMLNTSFQDVEKWLKFDHLIYTGPIDQFFDYKFGQLPYRSLRFEFETHDVEYFQPVAVVNYPNDYDFTRIVESKHITGQKHPKTTIYYEYPQSEGDPYYPIPRPENRDLFEQYKTAADKLASVTFVGRLAQYQYYNMDQVVAAALTVFENRISQLSYYPLITGKSSDGNSN</sequence>
<keyword evidence="5 7" id="KW-0413">Isomerase</keyword>
<evidence type="ECO:0000313" key="8">
    <source>
        <dbReference type="Proteomes" id="UP000516013"/>
    </source>
</evidence>
<comment type="similarity">
    <text evidence="2">Belongs to the UDP-galactopyranose/dTDP-fucopyranose mutase family.</text>
</comment>